<evidence type="ECO:0000313" key="4">
    <source>
        <dbReference type="EMBL" id="APX13698.1"/>
    </source>
</evidence>
<dbReference type="PANTHER" id="PTHR37423">
    <property type="entry name" value="SOLUBLE LYTIC MUREIN TRANSGLYCOSYLASE-RELATED"/>
    <property type="match status" value="1"/>
</dbReference>
<accession>A0A1P8N0B6</accession>
<organism evidence="4 5">
    <name type="scientific">Tateyamaria omphalii</name>
    <dbReference type="NCBI Taxonomy" id="299262"/>
    <lineage>
        <taxon>Bacteria</taxon>
        <taxon>Pseudomonadati</taxon>
        <taxon>Pseudomonadota</taxon>
        <taxon>Alphaproteobacteria</taxon>
        <taxon>Rhodobacterales</taxon>
        <taxon>Roseobacteraceae</taxon>
        <taxon>Tateyamaria</taxon>
    </lineage>
</organism>
<sequence length="284" mass="30640">MLPGPVAARTPGTLCSDGSLGPVACIRPEHAAFDICQHIEDASRRHLLDAGFFARLLWQESRFDANALSPAGAQGIAQFMPGTAKLRGFSDSYNPAEAMERSAQYLAELQRRYGNAGLAAVAYNGGERRADGFMEGGGLARETINYVQIITGLTAEEWRDAPPEAHDFALEADRPFMPACLAMARSRKVSKIKGIPGKPTLPKWGAQIGFGSTKAAAETKAREVAQSCSALSDAKVDILFVRNRVRGRPGYHMARVSGNDRVAVSRICQAVRAQGCPCAVYKNW</sequence>
<evidence type="ECO:0000256" key="2">
    <source>
        <dbReference type="ARBA" id="ARBA00009387"/>
    </source>
</evidence>
<name>A0A1P8N0B6_9RHOB</name>
<evidence type="ECO:0000259" key="3">
    <source>
        <dbReference type="Pfam" id="PF01464"/>
    </source>
</evidence>
<evidence type="ECO:0000313" key="5">
    <source>
        <dbReference type="Proteomes" id="UP000186336"/>
    </source>
</evidence>
<keyword evidence="5" id="KW-1185">Reference proteome</keyword>
<dbReference type="InterPro" id="IPR023346">
    <property type="entry name" value="Lysozyme-like_dom_sf"/>
</dbReference>
<dbReference type="Pfam" id="PF01464">
    <property type="entry name" value="SLT"/>
    <property type="match status" value="1"/>
</dbReference>
<protein>
    <submittedName>
        <fullName evidence="4">Transglycosylase</fullName>
    </submittedName>
</protein>
<dbReference type="Gene3D" id="1.10.530.10">
    <property type="match status" value="1"/>
</dbReference>
<dbReference type="Proteomes" id="UP000186336">
    <property type="component" value="Chromosome"/>
</dbReference>
<reference evidence="4 5" key="1">
    <citation type="submission" date="2017-01" db="EMBL/GenBank/DDBJ databases">
        <title>Complete genome of Tateyamaria omphalii DOK1-4 isolated from seawater in Dokdo.</title>
        <authorList>
            <person name="Kim J.H."/>
            <person name="Chi W.-J."/>
        </authorList>
    </citation>
    <scope>NUCLEOTIDE SEQUENCE [LARGE SCALE GENOMIC DNA]</scope>
    <source>
        <strain evidence="4 5">DOK1-4</strain>
    </source>
</reference>
<comment type="similarity">
    <text evidence="1">Belongs to the transglycosylase Slt family.</text>
</comment>
<evidence type="ECO:0000256" key="1">
    <source>
        <dbReference type="ARBA" id="ARBA00007734"/>
    </source>
</evidence>
<dbReference type="PANTHER" id="PTHR37423:SF2">
    <property type="entry name" value="MEMBRANE-BOUND LYTIC MUREIN TRANSGLYCOSYLASE C"/>
    <property type="match status" value="1"/>
</dbReference>
<dbReference type="EMBL" id="CP019312">
    <property type="protein sequence ID" value="APX13698.1"/>
    <property type="molecule type" value="Genomic_DNA"/>
</dbReference>
<dbReference type="AlphaFoldDB" id="A0A1P8N0B6"/>
<feature type="domain" description="Transglycosylase SLT" evidence="3">
    <location>
        <begin position="40"/>
        <end position="129"/>
    </location>
</feature>
<dbReference type="STRING" id="299262.BWR18_04850"/>
<dbReference type="KEGG" id="tom:BWR18_04850"/>
<dbReference type="OrthoDB" id="9815002at2"/>
<gene>
    <name evidence="4" type="ORF">BWR18_04850</name>
</gene>
<dbReference type="SUPFAM" id="SSF53955">
    <property type="entry name" value="Lysozyme-like"/>
    <property type="match status" value="1"/>
</dbReference>
<dbReference type="InterPro" id="IPR008258">
    <property type="entry name" value="Transglycosylase_SLT_dom_1"/>
</dbReference>
<comment type="similarity">
    <text evidence="2">Belongs to the virb1 family.</text>
</comment>
<proteinExistence type="inferred from homology"/>
<dbReference type="CDD" id="cd00254">
    <property type="entry name" value="LT-like"/>
    <property type="match status" value="1"/>
</dbReference>